<comment type="similarity">
    <text evidence="1 3">Belongs to the short-chain dehydrogenases/reductases (SDR) family.</text>
</comment>
<evidence type="ECO:0000256" key="2">
    <source>
        <dbReference type="ARBA" id="ARBA00023002"/>
    </source>
</evidence>
<evidence type="ECO:0000256" key="1">
    <source>
        <dbReference type="ARBA" id="ARBA00006484"/>
    </source>
</evidence>
<dbReference type="Proteomes" id="UP000298424">
    <property type="component" value="Unassembled WGS sequence"/>
</dbReference>
<dbReference type="InterPro" id="IPR036291">
    <property type="entry name" value="NAD(P)-bd_dom_sf"/>
</dbReference>
<protein>
    <submittedName>
        <fullName evidence="5">SDR family oxidoreductase</fullName>
    </submittedName>
</protein>
<dbReference type="AlphaFoldDB" id="A0A4R8ZC86"/>
<dbReference type="FunFam" id="3.40.50.720:FF:000047">
    <property type="entry name" value="NADP-dependent L-serine/L-allo-threonine dehydrogenase"/>
    <property type="match status" value="1"/>
</dbReference>
<evidence type="ECO:0000313" key="5">
    <source>
        <dbReference type="EMBL" id="TFD24824.1"/>
    </source>
</evidence>
<dbReference type="InterPro" id="IPR057326">
    <property type="entry name" value="KR_dom"/>
</dbReference>
<accession>A0A4R8ZC86</accession>
<evidence type="ECO:0000313" key="6">
    <source>
        <dbReference type="Proteomes" id="UP000298424"/>
    </source>
</evidence>
<gene>
    <name evidence="5" type="ORF">E3T27_12545</name>
</gene>
<organism evidence="5 6">
    <name type="scientific">Cryobacterium lyxosi</name>
    <dbReference type="NCBI Taxonomy" id="1259228"/>
    <lineage>
        <taxon>Bacteria</taxon>
        <taxon>Bacillati</taxon>
        <taxon>Actinomycetota</taxon>
        <taxon>Actinomycetes</taxon>
        <taxon>Micrococcales</taxon>
        <taxon>Microbacteriaceae</taxon>
        <taxon>Cryobacterium</taxon>
    </lineage>
</organism>
<evidence type="ECO:0000256" key="3">
    <source>
        <dbReference type="RuleBase" id="RU000363"/>
    </source>
</evidence>
<feature type="domain" description="Ketoreductase" evidence="4">
    <location>
        <begin position="10"/>
        <end position="198"/>
    </location>
</feature>
<dbReference type="Gene3D" id="3.40.50.720">
    <property type="entry name" value="NAD(P)-binding Rossmann-like Domain"/>
    <property type="match status" value="1"/>
</dbReference>
<dbReference type="OrthoDB" id="9792003at2"/>
<proteinExistence type="inferred from homology"/>
<name>A0A4R8ZC86_9MICO</name>
<dbReference type="PRINTS" id="PR00080">
    <property type="entry name" value="SDRFAMILY"/>
</dbReference>
<dbReference type="PANTHER" id="PTHR42901">
    <property type="entry name" value="ALCOHOL DEHYDROGENASE"/>
    <property type="match status" value="1"/>
</dbReference>
<keyword evidence="2" id="KW-0560">Oxidoreductase</keyword>
<dbReference type="PRINTS" id="PR00081">
    <property type="entry name" value="GDHRDH"/>
</dbReference>
<sequence>MTLSANLNGRVAVITGASSGIGEATARQLASRGASVALIARRADKLEALAAEITAAGGTALVIVADVTDADAISRAAATVEKELGTTSILFNNAGIMLPAPMQEHAVDQWKHQIDLNVTALVTTIGAFVDQLVVSAAKGGPSDLINTSSIAGQNIFPNFSVYSATKAFVTHLTTTLRVELGAQGVRVGSIAPGLVKTELAGHVTDAGVSDWIAGADDSITLLNAEDIAEIITFTVSLPAHVNLQHIAVLPTGQPS</sequence>
<dbReference type="GO" id="GO:0016616">
    <property type="term" value="F:oxidoreductase activity, acting on the CH-OH group of donors, NAD or NADP as acceptor"/>
    <property type="evidence" value="ECO:0007669"/>
    <property type="project" value="UniProtKB-ARBA"/>
</dbReference>
<reference evidence="5 6" key="1">
    <citation type="submission" date="2019-03" db="EMBL/GenBank/DDBJ databases">
        <title>Genomics of glacier-inhabiting Cryobacterium strains.</title>
        <authorList>
            <person name="Liu Q."/>
            <person name="Xin Y.-H."/>
        </authorList>
    </citation>
    <scope>NUCLEOTIDE SEQUENCE [LARGE SCALE GENOMIC DNA]</scope>
    <source>
        <strain evidence="5 6">TMT1-1</strain>
    </source>
</reference>
<dbReference type="PANTHER" id="PTHR42901:SF1">
    <property type="entry name" value="ALCOHOL DEHYDROGENASE"/>
    <property type="match status" value="1"/>
</dbReference>
<evidence type="ECO:0000259" key="4">
    <source>
        <dbReference type="SMART" id="SM00822"/>
    </source>
</evidence>
<comment type="caution">
    <text evidence="5">The sequence shown here is derived from an EMBL/GenBank/DDBJ whole genome shotgun (WGS) entry which is preliminary data.</text>
</comment>
<dbReference type="Pfam" id="PF00106">
    <property type="entry name" value="adh_short"/>
    <property type="match status" value="1"/>
</dbReference>
<dbReference type="SMART" id="SM00822">
    <property type="entry name" value="PKS_KR"/>
    <property type="match status" value="1"/>
</dbReference>
<dbReference type="PROSITE" id="PS00061">
    <property type="entry name" value="ADH_SHORT"/>
    <property type="match status" value="1"/>
</dbReference>
<keyword evidence="6" id="KW-1185">Reference proteome</keyword>
<dbReference type="SUPFAM" id="SSF51735">
    <property type="entry name" value="NAD(P)-binding Rossmann-fold domains"/>
    <property type="match status" value="1"/>
</dbReference>
<dbReference type="InterPro" id="IPR002347">
    <property type="entry name" value="SDR_fam"/>
</dbReference>
<dbReference type="InterPro" id="IPR020904">
    <property type="entry name" value="Sc_DH/Rdtase_CS"/>
</dbReference>
<dbReference type="EMBL" id="SOGT01000013">
    <property type="protein sequence ID" value="TFD24824.1"/>
    <property type="molecule type" value="Genomic_DNA"/>
</dbReference>
<dbReference type="RefSeq" id="WP_104195822.1">
    <property type="nucleotide sequence ID" value="NZ_SOGT01000013.1"/>
</dbReference>